<feature type="region of interest" description="Disordered" evidence="1">
    <location>
        <begin position="395"/>
        <end position="659"/>
    </location>
</feature>
<feature type="region of interest" description="Disordered" evidence="1">
    <location>
        <begin position="293"/>
        <end position="315"/>
    </location>
</feature>
<feature type="compositionally biased region" description="Basic and acidic residues" evidence="1">
    <location>
        <begin position="457"/>
        <end position="492"/>
    </location>
</feature>
<dbReference type="AlphaFoldDB" id="A0A7J6QXX6"/>
<feature type="compositionally biased region" description="Basic residues" evidence="1">
    <location>
        <begin position="585"/>
        <end position="595"/>
    </location>
</feature>
<protein>
    <submittedName>
        <fullName evidence="2">Uncharacterized protein</fullName>
    </submittedName>
</protein>
<feature type="compositionally biased region" description="Basic and acidic residues" evidence="1">
    <location>
        <begin position="120"/>
        <end position="134"/>
    </location>
</feature>
<feature type="region of interest" description="Disordered" evidence="1">
    <location>
        <begin position="106"/>
        <end position="150"/>
    </location>
</feature>
<evidence type="ECO:0000256" key="1">
    <source>
        <dbReference type="SAM" id="MobiDB-lite"/>
    </source>
</evidence>
<evidence type="ECO:0000313" key="3">
    <source>
        <dbReference type="Proteomes" id="UP000574390"/>
    </source>
</evidence>
<feature type="compositionally biased region" description="Low complexity" evidence="1">
    <location>
        <begin position="525"/>
        <end position="539"/>
    </location>
</feature>
<feature type="compositionally biased region" description="Basic and acidic residues" evidence="1">
    <location>
        <begin position="564"/>
        <end position="584"/>
    </location>
</feature>
<feature type="compositionally biased region" description="Polar residues" evidence="1">
    <location>
        <begin position="135"/>
        <end position="148"/>
    </location>
</feature>
<dbReference type="Proteomes" id="UP000574390">
    <property type="component" value="Unassembled WGS sequence"/>
</dbReference>
<feature type="compositionally biased region" description="Basic residues" evidence="1">
    <location>
        <begin position="1"/>
        <end position="11"/>
    </location>
</feature>
<comment type="caution">
    <text evidence="2">The sequence shown here is derived from an EMBL/GenBank/DDBJ whole genome shotgun (WGS) entry which is preliminary data.</text>
</comment>
<accession>A0A7J6QXX6</accession>
<organism evidence="2 3">
    <name type="scientific">Perkinsus olseni</name>
    <name type="common">Perkinsus atlanticus</name>
    <dbReference type="NCBI Taxonomy" id="32597"/>
    <lineage>
        <taxon>Eukaryota</taxon>
        <taxon>Sar</taxon>
        <taxon>Alveolata</taxon>
        <taxon>Perkinsozoa</taxon>
        <taxon>Perkinsea</taxon>
        <taxon>Perkinsida</taxon>
        <taxon>Perkinsidae</taxon>
        <taxon>Perkinsus</taxon>
    </lineage>
</organism>
<evidence type="ECO:0000313" key="2">
    <source>
        <dbReference type="EMBL" id="KAF4713011.1"/>
    </source>
</evidence>
<feature type="compositionally biased region" description="Low complexity" evidence="1">
    <location>
        <begin position="618"/>
        <end position="657"/>
    </location>
</feature>
<dbReference type="EMBL" id="JABANM010026420">
    <property type="protein sequence ID" value="KAF4713011.1"/>
    <property type="molecule type" value="Genomic_DNA"/>
</dbReference>
<sequence>MAPHEPRRRSPRLTTLEKGAKRQQHLCGVENRAGWEDLDMKDWDCVWDASKLAEDNPITKSPLDFLPSSRSSHHDHPTLDAALEVLDSLETPEDFNRLVESFRAGAGGAVEGRPRSSSTHGEDEPRRGAHKSEAQRGSSCTGISSTGKTVERVRRQSWEMNQQAWIDEVLDEDGVPCGDTSCCTIVDEYGGVVLNKLMQLQFTIPAPRASPPDTTDRGHAENKEEEDYWRLVNTCSVWPYDPLFRSPLGVLSHDQVERRDLAGMLGEIDKMKDSTYEEEAVAKFKARRQLNVKAQDAQREDAPLLTPRTSKPSDDVKEVVLSVSPDSTDGLEDLTSPIIERKGGNHGADVVLGAGIEPAPREVPLVMTEPLCEPPPHPMVSSEAPAVVDGRSNMLHSPPRGGRPESPIKGVRSPASAGHAGVAGGTREGQAEDATVSSVSITTSRGEPIKRRRRRKAEIVAKAKPKETEEEKEQRLKAIRVAIDETKGEVQRQHNKLSKWSVNKGKEESTTAAATQPSLRRRSPARSTSSETSSVPVVSDKIKSLSASIKELLGSNKTTTTVEPAEKEETSSRRGVKREAEAANKKRPAKKPRQTKAKEDAAVPVAAPSPPDTHGAEEPQSAAAEAPAKIPVPVGSPSSSSGVSSVVASSPVSSGSALDDLYSALSREMGVE</sequence>
<gene>
    <name evidence="2" type="ORF">FOZ62_015616</name>
</gene>
<feature type="region of interest" description="Disordered" evidence="1">
    <location>
        <begin position="1"/>
        <end position="21"/>
    </location>
</feature>
<feature type="compositionally biased region" description="Polar residues" evidence="1">
    <location>
        <begin position="435"/>
        <end position="445"/>
    </location>
</feature>
<proteinExistence type="predicted"/>
<reference evidence="2 3" key="1">
    <citation type="submission" date="2020-04" db="EMBL/GenBank/DDBJ databases">
        <title>Perkinsus olseni comparative genomics.</title>
        <authorList>
            <person name="Bogema D.R."/>
        </authorList>
    </citation>
    <scope>NUCLEOTIDE SEQUENCE [LARGE SCALE GENOMIC DNA]</scope>
    <source>
        <strain evidence="2">ATCC PRA-205</strain>
    </source>
</reference>
<name>A0A7J6QXX6_PEROL</name>